<name>A0A9J6AGD5_SOLCO</name>
<dbReference type="OrthoDB" id="1306290at2759"/>
<dbReference type="AlphaFoldDB" id="A0A9J6AGD5"/>
<accession>A0A9J6AGD5</accession>
<keyword evidence="2" id="KW-1185">Reference proteome</keyword>
<dbReference type="Proteomes" id="UP000824120">
    <property type="component" value="Chromosome 2"/>
</dbReference>
<gene>
    <name evidence="1" type="ORF">H5410_008858</name>
</gene>
<sequence>MTETWRETRPQMEKMKEKKLVKMINCLLADSNNSNCAPSTAQNPSNIPTQQIFETPEFQQLLDRVLEQRMTNMQEHVQMDIRENMEAQVTIAVRAAVAWILGFTPQPPPNGSGSTPNVP</sequence>
<evidence type="ECO:0000313" key="2">
    <source>
        <dbReference type="Proteomes" id="UP000824120"/>
    </source>
</evidence>
<dbReference type="EMBL" id="JACXVP010000002">
    <property type="protein sequence ID" value="KAG5623640.1"/>
    <property type="molecule type" value="Genomic_DNA"/>
</dbReference>
<protein>
    <submittedName>
        <fullName evidence="1">Uncharacterized protein</fullName>
    </submittedName>
</protein>
<reference evidence="1 2" key="1">
    <citation type="submission" date="2020-09" db="EMBL/GenBank/DDBJ databases">
        <title>De no assembly of potato wild relative species, Solanum commersonii.</title>
        <authorList>
            <person name="Cho K."/>
        </authorList>
    </citation>
    <scope>NUCLEOTIDE SEQUENCE [LARGE SCALE GENOMIC DNA]</scope>
    <source>
        <strain evidence="1">LZ3.2</strain>
        <tissue evidence="1">Leaf</tissue>
    </source>
</reference>
<comment type="caution">
    <text evidence="1">The sequence shown here is derived from an EMBL/GenBank/DDBJ whole genome shotgun (WGS) entry which is preliminary data.</text>
</comment>
<evidence type="ECO:0000313" key="1">
    <source>
        <dbReference type="EMBL" id="KAG5623640.1"/>
    </source>
</evidence>
<organism evidence="1 2">
    <name type="scientific">Solanum commersonii</name>
    <name type="common">Commerson's wild potato</name>
    <name type="synonym">Commerson's nightshade</name>
    <dbReference type="NCBI Taxonomy" id="4109"/>
    <lineage>
        <taxon>Eukaryota</taxon>
        <taxon>Viridiplantae</taxon>
        <taxon>Streptophyta</taxon>
        <taxon>Embryophyta</taxon>
        <taxon>Tracheophyta</taxon>
        <taxon>Spermatophyta</taxon>
        <taxon>Magnoliopsida</taxon>
        <taxon>eudicotyledons</taxon>
        <taxon>Gunneridae</taxon>
        <taxon>Pentapetalae</taxon>
        <taxon>asterids</taxon>
        <taxon>lamiids</taxon>
        <taxon>Solanales</taxon>
        <taxon>Solanaceae</taxon>
        <taxon>Solanoideae</taxon>
        <taxon>Solaneae</taxon>
        <taxon>Solanum</taxon>
    </lineage>
</organism>
<proteinExistence type="predicted"/>